<dbReference type="PROSITE" id="PS52016">
    <property type="entry name" value="TONB_DEPENDENT_REC_3"/>
    <property type="match status" value="1"/>
</dbReference>
<keyword evidence="2 7" id="KW-0813">Transport</keyword>
<dbReference type="STRING" id="29529.SAMN04488122_2147"/>
<dbReference type="NCBIfam" id="TIGR04057">
    <property type="entry name" value="SusC_RagA_signa"/>
    <property type="match status" value="1"/>
</dbReference>
<dbReference type="InterPro" id="IPR023997">
    <property type="entry name" value="TonB-dep_OMP_SusC/RagA_CS"/>
</dbReference>
<dbReference type="NCBIfam" id="TIGR04056">
    <property type="entry name" value="OMP_RagA_SusC"/>
    <property type="match status" value="1"/>
</dbReference>
<evidence type="ECO:0000259" key="9">
    <source>
        <dbReference type="Pfam" id="PF07715"/>
    </source>
</evidence>
<dbReference type="InterPro" id="IPR008969">
    <property type="entry name" value="CarboxyPept-like_regulatory"/>
</dbReference>
<evidence type="ECO:0000256" key="5">
    <source>
        <dbReference type="ARBA" id="ARBA00023136"/>
    </source>
</evidence>
<keyword evidence="11" id="KW-1185">Reference proteome</keyword>
<dbReference type="Pfam" id="PF07715">
    <property type="entry name" value="Plug"/>
    <property type="match status" value="1"/>
</dbReference>
<dbReference type="AlphaFoldDB" id="A0A1I0R470"/>
<feature type="domain" description="TonB-dependent receptor plug" evidence="9">
    <location>
        <begin position="216"/>
        <end position="342"/>
    </location>
</feature>
<evidence type="ECO:0000256" key="8">
    <source>
        <dbReference type="SAM" id="SignalP"/>
    </source>
</evidence>
<dbReference type="Gene3D" id="2.40.170.20">
    <property type="entry name" value="TonB-dependent receptor, beta-barrel domain"/>
    <property type="match status" value="1"/>
</dbReference>
<dbReference type="GO" id="GO:0009279">
    <property type="term" value="C:cell outer membrane"/>
    <property type="evidence" value="ECO:0007669"/>
    <property type="project" value="UniProtKB-SubCell"/>
</dbReference>
<dbReference type="InterPro" id="IPR037066">
    <property type="entry name" value="Plug_dom_sf"/>
</dbReference>
<dbReference type="EMBL" id="FOJG01000001">
    <property type="protein sequence ID" value="SEW34775.1"/>
    <property type="molecule type" value="Genomic_DNA"/>
</dbReference>
<keyword evidence="8" id="KW-0732">Signal</keyword>
<evidence type="ECO:0000256" key="3">
    <source>
        <dbReference type="ARBA" id="ARBA00022452"/>
    </source>
</evidence>
<name>A0A1I0R470_9BACT</name>
<feature type="chain" id="PRO_5011560296" evidence="8">
    <location>
        <begin position="29"/>
        <end position="1217"/>
    </location>
</feature>
<accession>A0A1I0R470</accession>
<evidence type="ECO:0000256" key="1">
    <source>
        <dbReference type="ARBA" id="ARBA00004571"/>
    </source>
</evidence>
<dbReference type="Gene3D" id="2.170.130.10">
    <property type="entry name" value="TonB-dependent receptor, plug domain"/>
    <property type="match status" value="1"/>
</dbReference>
<comment type="similarity">
    <text evidence="7">Belongs to the TonB-dependent receptor family.</text>
</comment>
<evidence type="ECO:0000313" key="11">
    <source>
        <dbReference type="Proteomes" id="UP000199310"/>
    </source>
</evidence>
<keyword evidence="4 7" id="KW-0812">Transmembrane</keyword>
<dbReference type="Pfam" id="PF13715">
    <property type="entry name" value="CarbopepD_reg_2"/>
    <property type="match status" value="1"/>
</dbReference>
<dbReference type="SUPFAM" id="SSF49464">
    <property type="entry name" value="Carboxypeptidase regulatory domain-like"/>
    <property type="match status" value="1"/>
</dbReference>
<comment type="subcellular location">
    <subcellularLocation>
        <location evidence="1 7">Cell outer membrane</location>
        <topology evidence="1 7">Multi-pass membrane protein</topology>
    </subcellularLocation>
</comment>
<proteinExistence type="inferred from homology"/>
<evidence type="ECO:0000256" key="2">
    <source>
        <dbReference type="ARBA" id="ARBA00022448"/>
    </source>
</evidence>
<dbReference type="Gene3D" id="2.60.40.1120">
    <property type="entry name" value="Carboxypeptidase-like, regulatory domain"/>
    <property type="match status" value="1"/>
</dbReference>
<dbReference type="OrthoDB" id="9768177at2"/>
<dbReference type="Proteomes" id="UP000199310">
    <property type="component" value="Unassembled WGS sequence"/>
</dbReference>
<dbReference type="InterPro" id="IPR036942">
    <property type="entry name" value="Beta-barrel_TonB_sf"/>
</dbReference>
<reference evidence="11" key="1">
    <citation type="submission" date="2016-10" db="EMBL/GenBank/DDBJ databases">
        <authorList>
            <person name="Varghese N."/>
            <person name="Submissions S."/>
        </authorList>
    </citation>
    <scope>NUCLEOTIDE SEQUENCE [LARGE SCALE GENOMIC DNA]</scope>
    <source>
        <strain evidence="11">DSM 3695</strain>
    </source>
</reference>
<sequence>MTNMKTKALCYGACIVLTMLLFSAPVRSQSTRIIVSTGTTPLITLTGKELSLEQVLAEVKKQTGYAVFYTKKTVEDTNPLTFDAKHMPLKDFMNMIMRDQPFEYVIENTTIMIVPKGVRTQATVEGFVRDSVTGTPLIGATIAVYTKNRFVTADEKGHFAVEATTGDNLLVTFVGYKPNLYRIADAGKKLFITLTSQETALKEITVTNGYQQIDSRKLTSAITTLKAADIVTPGMFSIDQALEGRVPGLFVMNNSGAIGASPKIRIRGTSTVLGSREPVWVVDGVVVNDPVGIDPQTINDLDFVNRLGNAISGLKPYDIEQIDVLKDASATALYGVRAANGVIVITTKRGRPGAPVVNFSNSSTYTPRPHYTDHNIDLMNSRERVDFSRDLISNGAVYPATLNWVGYEGALNDLYSGKYTYDQFQQAVTKLETNNTDWFKLITRDALSTQNNLSISGGTDKLSYFASVGAATQMGTLKGEGIDQYTAFIKLNSNVTKKLSWELNLRNNVEKRKYVASSVNALNYAYNTSRAIPAYNDDGSLSYYSKFDAVSNKYYNYNVLNEMQNSTDRSDVSGINLSTNLNYKFNRALTGTVLFSYANNNTTQQIGYNENTFYAAGLRQSEYKTIPNPQFSQMPYGGELRTNTTRNASYLVRGQVNYGAPVGANQRDRLDILLGTEISSNAYKGLQLVRRGYLPDRGETFAPVDPVKFPAFGQWQGTNVDLVQDVLTNLASGYFSGSYTINHKYILNFNTRTDFSNKFGSRSREKFLPTWSVSGRWDVAEDFFKHSGFVNTLALRGSYGYQGNMLENQTPELIIKQGSLDPVTQEYYSNIAYYPNPNLKWENTREVNLTLDFALLHNKLNGTVTYFHKKTDNAFLNKEVSDINGRTTYVVNSGTIENQGVEVAFSFVPVNNLGANGKSKGFSWRIDPQLGQVVNRLLAKAINNNGLNQSVGPANPNSYLSYLNGSQIINDKPVNTFYSYQFNGLDHLKGYPTFKNDSPDDWKKYATMNRDQVYQQVMAPSGNRIPTIQGGISNIFTYKNFGLSFNLAYSFGSKVRLFKLYTGPDKVPFTNASSTPLPENNVNRVFIGRWRQPGDEAFTNIPAILSDVDFNRTRQHGSGGQPYQYADNIWQMYDNSDVRVASGNFVKLKTMTFRYQLPDQLLSRWRLKAATILLSGTNLYTFASKELHGQDPEQNSFDGSIQQAPRPTYSFGIDVSF</sequence>
<keyword evidence="3 7" id="KW-1134">Transmembrane beta strand</keyword>
<evidence type="ECO:0000313" key="10">
    <source>
        <dbReference type="EMBL" id="SEW34775.1"/>
    </source>
</evidence>
<keyword evidence="5 7" id="KW-0472">Membrane</keyword>
<evidence type="ECO:0000256" key="4">
    <source>
        <dbReference type="ARBA" id="ARBA00022692"/>
    </source>
</evidence>
<feature type="signal peptide" evidence="8">
    <location>
        <begin position="1"/>
        <end position="28"/>
    </location>
</feature>
<evidence type="ECO:0000256" key="6">
    <source>
        <dbReference type="ARBA" id="ARBA00023237"/>
    </source>
</evidence>
<dbReference type="InterPro" id="IPR012910">
    <property type="entry name" value="Plug_dom"/>
</dbReference>
<dbReference type="InterPro" id="IPR023996">
    <property type="entry name" value="TonB-dep_OMP_SusC/RagA"/>
</dbReference>
<protein>
    <submittedName>
        <fullName evidence="10">TonB-linked outer membrane protein, SusC/RagA family</fullName>
    </submittedName>
</protein>
<organism evidence="10 11">
    <name type="scientific">Chitinophaga arvensicola</name>
    <dbReference type="NCBI Taxonomy" id="29529"/>
    <lineage>
        <taxon>Bacteria</taxon>
        <taxon>Pseudomonadati</taxon>
        <taxon>Bacteroidota</taxon>
        <taxon>Chitinophagia</taxon>
        <taxon>Chitinophagales</taxon>
        <taxon>Chitinophagaceae</taxon>
        <taxon>Chitinophaga</taxon>
    </lineage>
</organism>
<gene>
    <name evidence="10" type="ORF">SAMN04488122_2147</name>
</gene>
<evidence type="ECO:0000256" key="7">
    <source>
        <dbReference type="PROSITE-ProRule" id="PRU01360"/>
    </source>
</evidence>
<dbReference type="InterPro" id="IPR039426">
    <property type="entry name" value="TonB-dep_rcpt-like"/>
</dbReference>
<dbReference type="SUPFAM" id="SSF56935">
    <property type="entry name" value="Porins"/>
    <property type="match status" value="1"/>
</dbReference>
<keyword evidence="6 7" id="KW-0998">Cell outer membrane</keyword>